<dbReference type="Proteomes" id="UP000887566">
    <property type="component" value="Unplaced"/>
</dbReference>
<protein>
    <submittedName>
        <fullName evidence="2">Uncharacterized protein</fullName>
    </submittedName>
</protein>
<dbReference type="AlphaFoldDB" id="A0A914UGJ9"/>
<evidence type="ECO:0000313" key="2">
    <source>
        <dbReference type="WBParaSite" id="PSAMB.scaffold10068size4377.g33023.t1"/>
    </source>
</evidence>
<name>A0A914UGJ9_9BILA</name>
<proteinExistence type="predicted"/>
<accession>A0A914UGJ9</accession>
<sequence length="68" mass="7872">LFFDGLLIEWNGRIVDRDRIVIRDLCVTLPSVLRARAMLRAPVTPSDHCLTRIRSNRQPNILINSPYN</sequence>
<evidence type="ECO:0000313" key="1">
    <source>
        <dbReference type="Proteomes" id="UP000887566"/>
    </source>
</evidence>
<keyword evidence="1" id="KW-1185">Reference proteome</keyword>
<dbReference type="WBParaSite" id="PSAMB.scaffold10068size4377.g33023.t1">
    <property type="protein sequence ID" value="PSAMB.scaffold10068size4377.g33023.t1"/>
    <property type="gene ID" value="PSAMB.scaffold10068size4377.g33023"/>
</dbReference>
<organism evidence="1 2">
    <name type="scientific">Plectus sambesii</name>
    <dbReference type="NCBI Taxonomy" id="2011161"/>
    <lineage>
        <taxon>Eukaryota</taxon>
        <taxon>Metazoa</taxon>
        <taxon>Ecdysozoa</taxon>
        <taxon>Nematoda</taxon>
        <taxon>Chromadorea</taxon>
        <taxon>Plectida</taxon>
        <taxon>Plectina</taxon>
        <taxon>Plectoidea</taxon>
        <taxon>Plectidae</taxon>
        <taxon>Plectus</taxon>
    </lineage>
</organism>
<reference evidence="2" key="1">
    <citation type="submission" date="2022-11" db="UniProtKB">
        <authorList>
            <consortium name="WormBaseParasite"/>
        </authorList>
    </citation>
    <scope>IDENTIFICATION</scope>
</reference>